<comment type="caution">
    <text evidence="1">The sequence shown here is derived from an EMBL/GenBank/DDBJ whole genome shotgun (WGS) entry which is preliminary data.</text>
</comment>
<dbReference type="EMBL" id="SRLO01000006">
    <property type="protein sequence ID" value="TNN88286.1"/>
    <property type="molecule type" value="Genomic_DNA"/>
</dbReference>
<evidence type="ECO:0000313" key="1">
    <source>
        <dbReference type="EMBL" id="TNN88286.1"/>
    </source>
</evidence>
<accession>A0A4Z2JDF8</accession>
<protein>
    <submittedName>
        <fullName evidence="1">Uncharacterized protein</fullName>
    </submittedName>
</protein>
<gene>
    <name evidence="1" type="ORF">EYF80_001502</name>
</gene>
<name>A0A4Z2JDF8_9TELE</name>
<dbReference type="OrthoDB" id="8982678at2759"/>
<proteinExistence type="predicted"/>
<organism evidence="1 2">
    <name type="scientific">Liparis tanakae</name>
    <name type="common">Tanaka's snailfish</name>
    <dbReference type="NCBI Taxonomy" id="230148"/>
    <lineage>
        <taxon>Eukaryota</taxon>
        <taxon>Metazoa</taxon>
        <taxon>Chordata</taxon>
        <taxon>Craniata</taxon>
        <taxon>Vertebrata</taxon>
        <taxon>Euteleostomi</taxon>
        <taxon>Actinopterygii</taxon>
        <taxon>Neopterygii</taxon>
        <taxon>Teleostei</taxon>
        <taxon>Neoteleostei</taxon>
        <taxon>Acanthomorphata</taxon>
        <taxon>Eupercaria</taxon>
        <taxon>Perciformes</taxon>
        <taxon>Cottioidei</taxon>
        <taxon>Cottales</taxon>
        <taxon>Liparidae</taxon>
        <taxon>Liparis</taxon>
    </lineage>
</organism>
<reference evidence="1 2" key="1">
    <citation type="submission" date="2019-03" db="EMBL/GenBank/DDBJ databases">
        <title>First draft genome of Liparis tanakae, snailfish: a comprehensive survey of snailfish specific genes.</title>
        <authorList>
            <person name="Kim W."/>
            <person name="Song I."/>
            <person name="Jeong J.-H."/>
            <person name="Kim D."/>
            <person name="Kim S."/>
            <person name="Ryu S."/>
            <person name="Song J.Y."/>
            <person name="Lee S.K."/>
        </authorList>
    </citation>
    <scope>NUCLEOTIDE SEQUENCE [LARGE SCALE GENOMIC DNA]</scope>
    <source>
        <tissue evidence="1">Muscle</tissue>
    </source>
</reference>
<keyword evidence="2" id="KW-1185">Reference proteome</keyword>
<dbReference type="Proteomes" id="UP000314294">
    <property type="component" value="Unassembled WGS sequence"/>
</dbReference>
<dbReference type="AlphaFoldDB" id="A0A4Z2JDF8"/>
<sequence>MDASHILSHLDMWGNGRSSLWYSVDPQQKQPWTNGWLSSASAVGRHFSSTNTCRRKSLAASDTLSGRMGFVGWVAILKMAAMASYSAHGGFWVNISTTVQATLLRANDIQADRQNISSNHIKY</sequence>
<evidence type="ECO:0000313" key="2">
    <source>
        <dbReference type="Proteomes" id="UP000314294"/>
    </source>
</evidence>